<sequence length="326" mass="37621">MPEDHLYRYLEIPKGVPIELKSSPGKGWGAFATKRIKQETLVLTENPLFVIRRPMAEITEEVMIAHYRRLSDHQKSQFLLLSAEDAMSKVFFHITRGPNEPETWGVFILQSRFNHSCAPNSKTPPTGTDVVARFAIREIAKGEEITACYDPDARFRTMKERHKFLGWICSCSVCRSDPLSQQLSDMRRRLIRGLHYLLMGSDIDGQRQSGRSPIIMDPKLKDEAETFNIPLSSILFYEVLTMFLLEEEGLMDYFVLDFLLPILNKTAKMFKSERNSRIAQFIVKRNTALERLQVGFRFYGQKDATDPYVTELVEALPLFWPSSRLS</sequence>
<reference evidence="2" key="2">
    <citation type="journal article" date="2023" name="IMA Fungus">
        <title>Comparative genomic study of the Penicillium genus elucidates a diverse pangenome and 15 lateral gene transfer events.</title>
        <authorList>
            <person name="Petersen C."/>
            <person name="Sorensen T."/>
            <person name="Nielsen M.R."/>
            <person name="Sondergaard T.E."/>
            <person name="Sorensen J.L."/>
            <person name="Fitzpatrick D.A."/>
            <person name="Frisvad J.C."/>
            <person name="Nielsen K.L."/>
        </authorList>
    </citation>
    <scope>NUCLEOTIDE SEQUENCE</scope>
    <source>
        <strain evidence="2">IBT 30069</strain>
    </source>
</reference>
<proteinExistence type="predicted"/>
<dbReference type="OrthoDB" id="265717at2759"/>
<dbReference type="Pfam" id="PF00856">
    <property type="entry name" value="SET"/>
    <property type="match status" value="1"/>
</dbReference>
<dbReference type="AlphaFoldDB" id="A0A9W9FC95"/>
<evidence type="ECO:0000313" key="3">
    <source>
        <dbReference type="Proteomes" id="UP001149165"/>
    </source>
</evidence>
<feature type="domain" description="SET" evidence="1">
    <location>
        <begin position="16"/>
        <end position="150"/>
    </location>
</feature>
<dbReference type="InterPro" id="IPR053185">
    <property type="entry name" value="SET_domain_protein"/>
</dbReference>
<dbReference type="PANTHER" id="PTHR47332:SF4">
    <property type="entry name" value="SET DOMAIN-CONTAINING PROTEIN 5"/>
    <property type="match status" value="1"/>
</dbReference>
<dbReference type="PROSITE" id="PS50280">
    <property type="entry name" value="SET"/>
    <property type="match status" value="1"/>
</dbReference>
<comment type="caution">
    <text evidence="2">The sequence shown here is derived from an EMBL/GenBank/DDBJ whole genome shotgun (WGS) entry which is preliminary data.</text>
</comment>
<evidence type="ECO:0000259" key="1">
    <source>
        <dbReference type="PROSITE" id="PS50280"/>
    </source>
</evidence>
<reference evidence="2" key="1">
    <citation type="submission" date="2022-11" db="EMBL/GenBank/DDBJ databases">
        <authorList>
            <person name="Petersen C."/>
        </authorList>
    </citation>
    <scope>NUCLEOTIDE SEQUENCE</scope>
    <source>
        <strain evidence="2">IBT 30069</strain>
    </source>
</reference>
<dbReference type="InterPro" id="IPR046341">
    <property type="entry name" value="SET_dom_sf"/>
</dbReference>
<dbReference type="InterPro" id="IPR001214">
    <property type="entry name" value="SET_dom"/>
</dbReference>
<gene>
    <name evidence="2" type="ORF">N7456_008171</name>
</gene>
<dbReference type="SUPFAM" id="SSF82199">
    <property type="entry name" value="SET domain"/>
    <property type="match status" value="1"/>
</dbReference>
<dbReference type="CDD" id="cd20071">
    <property type="entry name" value="SET_SMYD"/>
    <property type="match status" value="1"/>
</dbReference>
<dbReference type="Proteomes" id="UP001149165">
    <property type="component" value="Unassembled WGS sequence"/>
</dbReference>
<dbReference type="PANTHER" id="PTHR47332">
    <property type="entry name" value="SET DOMAIN-CONTAINING PROTEIN 5"/>
    <property type="match status" value="1"/>
</dbReference>
<dbReference type="EMBL" id="JAPQKH010000005">
    <property type="protein sequence ID" value="KAJ5097450.1"/>
    <property type="molecule type" value="Genomic_DNA"/>
</dbReference>
<protein>
    <recommendedName>
        <fullName evidence="1">SET domain-containing protein</fullName>
    </recommendedName>
</protein>
<name>A0A9W9FC95_9EURO</name>
<evidence type="ECO:0000313" key="2">
    <source>
        <dbReference type="EMBL" id="KAJ5097450.1"/>
    </source>
</evidence>
<keyword evidence="3" id="KW-1185">Reference proteome</keyword>
<dbReference type="SMART" id="SM00317">
    <property type="entry name" value="SET"/>
    <property type="match status" value="1"/>
</dbReference>
<organism evidence="2 3">
    <name type="scientific">Penicillium angulare</name>
    <dbReference type="NCBI Taxonomy" id="116970"/>
    <lineage>
        <taxon>Eukaryota</taxon>
        <taxon>Fungi</taxon>
        <taxon>Dikarya</taxon>
        <taxon>Ascomycota</taxon>
        <taxon>Pezizomycotina</taxon>
        <taxon>Eurotiomycetes</taxon>
        <taxon>Eurotiomycetidae</taxon>
        <taxon>Eurotiales</taxon>
        <taxon>Aspergillaceae</taxon>
        <taxon>Penicillium</taxon>
    </lineage>
</organism>
<accession>A0A9W9FC95</accession>
<dbReference type="Gene3D" id="2.170.270.10">
    <property type="entry name" value="SET domain"/>
    <property type="match status" value="1"/>
</dbReference>